<dbReference type="STRING" id="1121420.SAMN02746098_00688"/>
<evidence type="ECO:0000313" key="11">
    <source>
        <dbReference type="Proteomes" id="UP000183954"/>
    </source>
</evidence>
<dbReference type="Proteomes" id="UP000183954">
    <property type="component" value="Unassembled WGS sequence"/>
</dbReference>
<feature type="transmembrane region" description="Helical" evidence="8">
    <location>
        <begin position="110"/>
        <end position="136"/>
    </location>
</feature>
<keyword evidence="4 8" id="KW-1003">Cell membrane</keyword>
<dbReference type="InterPro" id="IPR047817">
    <property type="entry name" value="ABC2_TM_bact-type"/>
</dbReference>
<comment type="subcellular location">
    <subcellularLocation>
        <location evidence="1 8">Cell membrane</location>
        <topology evidence="1 8">Multi-pass membrane protein</topology>
    </subcellularLocation>
</comment>
<evidence type="ECO:0000256" key="8">
    <source>
        <dbReference type="RuleBase" id="RU361157"/>
    </source>
</evidence>
<name>A0A1M5RY61_9FIRM</name>
<keyword evidence="6 8" id="KW-1133">Transmembrane helix</keyword>
<reference evidence="11" key="1">
    <citation type="submission" date="2016-11" db="EMBL/GenBank/DDBJ databases">
        <authorList>
            <person name="Varghese N."/>
            <person name="Submissions S."/>
        </authorList>
    </citation>
    <scope>NUCLEOTIDE SEQUENCE [LARGE SCALE GENOMIC DNA]</scope>
    <source>
        <strain evidence="11">DSM 15449</strain>
    </source>
</reference>
<keyword evidence="5 8" id="KW-0812">Transmembrane</keyword>
<evidence type="ECO:0000256" key="3">
    <source>
        <dbReference type="ARBA" id="ARBA00022448"/>
    </source>
</evidence>
<evidence type="ECO:0000256" key="7">
    <source>
        <dbReference type="ARBA" id="ARBA00023136"/>
    </source>
</evidence>
<dbReference type="PANTHER" id="PTHR30413:SF10">
    <property type="entry name" value="CAPSULE POLYSACCHARIDE EXPORT INNER-MEMBRANE PROTEIN CTRC"/>
    <property type="match status" value="1"/>
</dbReference>
<evidence type="ECO:0000256" key="1">
    <source>
        <dbReference type="ARBA" id="ARBA00004651"/>
    </source>
</evidence>
<comment type="similarity">
    <text evidence="2 8">Belongs to the ABC-2 integral membrane protein family.</text>
</comment>
<feature type="transmembrane region" description="Helical" evidence="8">
    <location>
        <begin position="66"/>
        <end position="86"/>
    </location>
</feature>
<dbReference type="PROSITE" id="PS51012">
    <property type="entry name" value="ABC_TM2"/>
    <property type="match status" value="1"/>
</dbReference>
<dbReference type="GO" id="GO:0140359">
    <property type="term" value="F:ABC-type transporter activity"/>
    <property type="evidence" value="ECO:0007669"/>
    <property type="project" value="InterPro"/>
</dbReference>
<evidence type="ECO:0000256" key="6">
    <source>
        <dbReference type="ARBA" id="ARBA00022989"/>
    </source>
</evidence>
<evidence type="ECO:0000256" key="5">
    <source>
        <dbReference type="ARBA" id="ARBA00022692"/>
    </source>
</evidence>
<gene>
    <name evidence="10" type="ORF">SAMN02746098_00688</name>
</gene>
<accession>A0A1M5RY61</accession>
<dbReference type="Pfam" id="PF01061">
    <property type="entry name" value="ABC2_membrane"/>
    <property type="match status" value="1"/>
</dbReference>
<feature type="transmembrane region" description="Helical" evidence="8">
    <location>
        <begin position="231"/>
        <end position="252"/>
    </location>
</feature>
<evidence type="ECO:0000256" key="4">
    <source>
        <dbReference type="ARBA" id="ARBA00022475"/>
    </source>
</evidence>
<dbReference type="OrthoDB" id="9786910at2"/>
<evidence type="ECO:0000313" key="10">
    <source>
        <dbReference type="EMBL" id="SHH30968.1"/>
    </source>
</evidence>
<feature type="domain" description="ABC transmembrane type-2" evidence="9">
    <location>
        <begin position="31"/>
        <end position="255"/>
    </location>
</feature>
<keyword evidence="7 8" id="KW-0472">Membrane</keyword>
<dbReference type="InterPro" id="IPR013525">
    <property type="entry name" value="ABC2_TM"/>
</dbReference>
<protein>
    <recommendedName>
        <fullName evidence="8">Transport permease protein</fullName>
    </recommendedName>
</protein>
<dbReference type="PANTHER" id="PTHR30413">
    <property type="entry name" value="INNER MEMBRANE TRANSPORT PERMEASE"/>
    <property type="match status" value="1"/>
</dbReference>
<evidence type="ECO:0000259" key="9">
    <source>
        <dbReference type="PROSITE" id="PS51012"/>
    </source>
</evidence>
<keyword evidence="11" id="KW-1185">Reference proteome</keyword>
<organism evidence="10 11">
    <name type="scientific">Desulfosporosinus lacus DSM 15449</name>
    <dbReference type="NCBI Taxonomy" id="1121420"/>
    <lineage>
        <taxon>Bacteria</taxon>
        <taxon>Bacillati</taxon>
        <taxon>Bacillota</taxon>
        <taxon>Clostridia</taxon>
        <taxon>Eubacteriales</taxon>
        <taxon>Desulfitobacteriaceae</taxon>
        <taxon>Desulfosporosinus</taxon>
    </lineage>
</organism>
<proteinExistence type="inferred from homology"/>
<sequence length="263" mass="29562">MSWIRELYYYRYFIRTSIVNEFRARFVRSRLGAAWMILNPLAQVVIFAFILSEVLSAKLPGIENKYAYAIYLMAGTVGWSLFAEIFNRCLTVFIDNGNTMKKLAFPKSTLPVIVVGSALVNNLLLLVSVIVIFAMLGHTVSSAILWLPFVMIVTIAFAVGLGLFLGVLNVFIRDIGQIMPIILQIWYWFTPVVYMEAILPKGYGKYIALNPMYPIISAYHNIFVFQKTPNMTGIGVIGCISAGLLLLAVFVYRRASAEMVDVL</sequence>
<feature type="transmembrane region" description="Helical" evidence="8">
    <location>
        <begin position="143"/>
        <end position="172"/>
    </location>
</feature>
<dbReference type="EMBL" id="FQXJ01000003">
    <property type="protein sequence ID" value="SHH30968.1"/>
    <property type="molecule type" value="Genomic_DNA"/>
</dbReference>
<feature type="transmembrane region" description="Helical" evidence="8">
    <location>
        <begin position="178"/>
        <end position="199"/>
    </location>
</feature>
<feature type="transmembrane region" description="Helical" evidence="8">
    <location>
        <begin position="33"/>
        <end position="54"/>
    </location>
</feature>
<dbReference type="GO" id="GO:0015920">
    <property type="term" value="P:lipopolysaccharide transport"/>
    <property type="evidence" value="ECO:0007669"/>
    <property type="project" value="TreeGrafter"/>
</dbReference>
<keyword evidence="3 8" id="KW-0813">Transport</keyword>
<dbReference type="GO" id="GO:0005886">
    <property type="term" value="C:plasma membrane"/>
    <property type="evidence" value="ECO:0007669"/>
    <property type="project" value="UniProtKB-SubCell"/>
</dbReference>
<dbReference type="AlphaFoldDB" id="A0A1M5RY61"/>
<evidence type="ECO:0000256" key="2">
    <source>
        <dbReference type="ARBA" id="ARBA00007783"/>
    </source>
</evidence>
<dbReference type="RefSeq" id="WP_073027865.1">
    <property type="nucleotide sequence ID" value="NZ_FQXJ01000003.1"/>
</dbReference>